<dbReference type="PANTHER" id="PTHR43811">
    <property type="entry name" value="FKBP-TYPE PEPTIDYL-PROLYL CIS-TRANS ISOMERASE FKPA"/>
    <property type="match status" value="1"/>
</dbReference>
<evidence type="ECO:0000313" key="9">
    <source>
        <dbReference type="EMBL" id="OUS43284.1"/>
    </source>
</evidence>
<dbReference type="InterPro" id="IPR016024">
    <property type="entry name" value="ARM-type_fold"/>
</dbReference>
<dbReference type="AlphaFoldDB" id="A0A1Y5I4Z1"/>
<dbReference type="SUPFAM" id="SSF48371">
    <property type="entry name" value="ARM repeat"/>
    <property type="match status" value="1"/>
</dbReference>
<reference evidence="9" key="1">
    <citation type="submission" date="2017-04" db="EMBL/GenBank/DDBJ databases">
        <title>Population genomics of picophytoplankton unveils novel chromosome hypervariability.</title>
        <authorList>
            <consortium name="DOE Joint Genome Institute"/>
            <person name="Blanc-Mathieu R."/>
            <person name="Krasovec M."/>
            <person name="Hebrard M."/>
            <person name="Yau S."/>
            <person name="Desgranges E."/>
            <person name="Martin J."/>
            <person name="Schackwitz W."/>
            <person name="Kuo A."/>
            <person name="Salin G."/>
            <person name="Donnadieu C."/>
            <person name="Desdevises Y."/>
            <person name="Sanchez-Ferandin S."/>
            <person name="Moreau H."/>
            <person name="Rivals E."/>
            <person name="Grigoriev I.V."/>
            <person name="Grimsley N."/>
            <person name="Eyre-Walker A."/>
            <person name="Piganeau G."/>
        </authorList>
    </citation>
    <scope>NUCLEOTIDE SEQUENCE [LARGE SCALE GENOMIC DNA]</scope>
    <source>
        <strain evidence="9">RCC 1115</strain>
    </source>
</reference>
<dbReference type="PROSITE" id="PS50059">
    <property type="entry name" value="FKBP_PPIASE"/>
    <property type="match status" value="1"/>
</dbReference>
<dbReference type="eggNOG" id="KOG2149">
    <property type="taxonomic scope" value="Eukaryota"/>
</dbReference>
<proteinExistence type="predicted"/>
<feature type="coiled-coil region" evidence="6">
    <location>
        <begin position="314"/>
        <end position="341"/>
    </location>
</feature>
<feature type="domain" description="PPIase FKBP-type" evidence="8">
    <location>
        <begin position="117"/>
        <end position="213"/>
    </location>
</feature>
<dbReference type="Proteomes" id="UP000195557">
    <property type="component" value="Unassembled WGS sequence"/>
</dbReference>
<evidence type="ECO:0000256" key="5">
    <source>
        <dbReference type="PROSITE-ProRule" id="PRU00277"/>
    </source>
</evidence>
<comment type="catalytic activity">
    <reaction evidence="1 5">
        <text>[protein]-peptidylproline (omega=180) = [protein]-peptidylproline (omega=0)</text>
        <dbReference type="Rhea" id="RHEA:16237"/>
        <dbReference type="Rhea" id="RHEA-COMP:10747"/>
        <dbReference type="Rhea" id="RHEA-COMP:10748"/>
        <dbReference type="ChEBI" id="CHEBI:83833"/>
        <dbReference type="ChEBI" id="CHEBI:83834"/>
        <dbReference type="EC" id="5.2.1.8"/>
    </reaction>
</comment>
<evidence type="ECO:0000256" key="1">
    <source>
        <dbReference type="ARBA" id="ARBA00000971"/>
    </source>
</evidence>
<evidence type="ECO:0000256" key="3">
    <source>
        <dbReference type="ARBA" id="ARBA00023110"/>
    </source>
</evidence>
<keyword evidence="3 5" id="KW-0697">Rotamase</keyword>
<dbReference type="EMBL" id="KZ155832">
    <property type="protein sequence ID" value="OUS43284.1"/>
    <property type="molecule type" value="Genomic_DNA"/>
</dbReference>
<sequence length="1157" mass="122798">MRAVVTVDSSLRPSSSANDVLRRPARRSVALRTRARVEGTTEKTPTAQSAHSRRDVFKAALVASSLASAPARAVVDAGDWSSPGLRSDGPPAKYERRPSGLVFEEVNEGAGEEARAGDVAVFEYVVRRANGYFIYATIDCGIGCGKGDPVEFELGPNGRLIPGLDELLTGMKPGGKRRALIKPEIAYGGAYKSYEPQPPEYGQKRQLERLSASNEPVIFETIGGESDFKKRRLKVGKKVRKHASETDATIRAKSLRLTTQNVRTVDAGGDAVVSSRGTPLNELLNQSEHYASRTRAEALRGISEIAKKAPRAIRERASDVIERVGERLADLDAECRKEARECLRGGVAPALGERGLAPFARTLILYAGTALTHVQDGVRRDAPAALDALLGAAPTLVVAHAPASTLGHLGELLRRGDDGGVGSGTSTRRGVGSQKPKARLALLRSCRTFLEILVDSNRASSSSAESSADSTTSTFVWGESTVHGSATRSIGPLHAERARRAPASMFAAQASATAGETMETPGDVSGEGPLAVRANARRIVDLTMCVWDDASQTLSDERGVDIERVRVMTESMACARLALKLADDTSTAIEFGDSDRASAAVDIMPEIARRTLCAFPSIAPVSVVEKQDPARVNDALVILNFETCRFLVAASMTVANVALVRHLAPGTMEALPHVLARALQYVTHALHGVVLDGGAVGEGVQTPEEAYEDVMILARDALGLPTWCFSASTTGTACAELVSAVTTTWDAAVANEDAERIVQCVSLLTATLPEEARQGYTRIPIEAVAGWVRHIPRVLWFFKHENPTETESLLSLLHDIAARNPPGSPLADVLSMCETEIAVLFFMMPPAGSPEGAKSRPGPFARLPFPLQCSAVRLLGVLPTLTAPTVRALAKICLDVDRVNEELSVIAVEALQTNPIAAPFELVVSFYATLLVGASGVKFLEKSSKRSVEEVEQKSWLVSRRVSPVAAAALVSLSDADAPWTGASLACATLRAVWTNRVEKGDIDGATRTAGGFVSLFASSAELADSVGFNALDDDDLASSAPDMFAWFILHGKSDHGVNVDVAWRALQLTSTRALLGSIANAVASMSSSSASLCDNATSFMTRLLRSDFIRTSGCEKGLRDAARSIQASSSALGGAGLAQKVRELDAAVQVAFDAAA</sequence>
<feature type="compositionally biased region" description="Polar residues" evidence="7">
    <location>
        <begin position="7"/>
        <end position="18"/>
    </location>
</feature>
<dbReference type="EC" id="5.2.1.8" evidence="2 5"/>
<dbReference type="Gene3D" id="1.25.10.10">
    <property type="entry name" value="Leucine-rich Repeat Variant"/>
    <property type="match status" value="1"/>
</dbReference>
<dbReference type="InterPro" id="IPR057949">
    <property type="entry name" value="TPR_TEX10"/>
</dbReference>
<protein>
    <recommendedName>
        <fullName evidence="2 5">peptidylprolyl isomerase</fullName>
        <ecNumber evidence="2 5">5.2.1.8</ecNumber>
    </recommendedName>
</protein>
<dbReference type="Pfam" id="PF12333">
    <property type="entry name" value="Ipi1_N"/>
    <property type="match status" value="1"/>
</dbReference>
<dbReference type="InterPro" id="IPR011989">
    <property type="entry name" value="ARM-like"/>
</dbReference>
<dbReference type="PANTHER" id="PTHR43811:SF26">
    <property type="entry name" value="PEPTIDYL-PROLYL CIS-TRANS ISOMERASE FKBP16-1, CHLOROPLASTIC"/>
    <property type="match status" value="1"/>
</dbReference>
<dbReference type="SUPFAM" id="SSF54534">
    <property type="entry name" value="FKBP-like"/>
    <property type="match status" value="1"/>
</dbReference>
<keyword evidence="6" id="KW-0175">Coiled coil</keyword>
<evidence type="ECO:0000256" key="2">
    <source>
        <dbReference type="ARBA" id="ARBA00013194"/>
    </source>
</evidence>
<dbReference type="InterPro" id="IPR046357">
    <property type="entry name" value="PPIase_dom_sf"/>
</dbReference>
<feature type="region of interest" description="Disordered" evidence="7">
    <location>
        <begin position="1"/>
        <end position="23"/>
    </location>
</feature>
<organism evidence="9">
    <name type="scientific">Ostreococcus tauri</name>
    <name type="common">Marine green alga</name>
    <dbReference type="NCBI Taxonomy" id="70448"/>
    <lineage>
        <taxon>Eukaryota</taxon>
        <taxon>Viridiplantae</taxon>
        <taxon>Chlorophyta</taxon>
        <taxon>Mamiellophyceae</taxon>
        <taxon>Mamiellales</taxon>
        <taxon>Bathycoccaceae</taxon>
        <taxon>Ostreococcus</taxon>
    </lineage>
</organism>
<dbReference type="GO" id="GO:0003755">
    <property type="term" value="F:peptidyl-prolyl cis-trans isomerase activity"/>
    <property type="evidence" value="ECO:0007669"/>
    <property type="project" value="UniProtKB-KW"/>
</dbReference>
<gene>
    <name evidence="9" type="ORF">BE221DRAFT_175391</name>
</gene>
<name>A0A1Y5I4Z1_OSTTA</name>
<dbReference type="Pfam" id="PF00254">
    <property type="entry name" value="FKBP_C"/>
    <property type="match status" value="1"/>
</dbReference>
<evidence type="ECO:0000256" key="6">
    <source>
        <dbReference type="SAM" id="Coils"/>
    </source>
</evidence>
<dbReference type="Gene3D" id="3.10.50.40">
    <property type="match status" value="1"/>
</dbReference>
<keyword evidence="4 5" id="KW-0413">Isomerase</keyword>
<accession>A0A1Y5I4Z1</accession>
<evidence type="ECO:0000256" key="4">
    <source>
        <dbReference type="ARBA" id="ARBA00023235"/>
    </source>
</evidence>
<dbReference type="Pfam" id="PF25781">
    <property type="entry name" value="TPR_TEX10"/>
    <property type="match status" value="1"/>
</dbReference>
<dbReference type="InterPro" id="IPR001179">
    <property type="entry name" value="PPIase_FKBP_dom"/>
</dbReference>
<evidence type="ECO:0000259" key="8">
    <source>
        <dbReference type="PROSITE" id="PS50059"/>
    </source>
</evidence>
<dbReference type="InterPro" id="IPR024679">
    <property type="entry name" value="Ipi1_N"/>
</dbReference>
<evidence type="ECO:0000256" key="7">
    <source>
        <dbReference type="SAM" id="MobiDB-lite"/>
    </source>
</evidence>